<evidence type="ECO:0000313" key="1">
    <source>
        <dbReference type="EMBL" id="AEM38974.1"/>
    </source>
</evidence>
<dbReference type="HOGENOM" id="CLU_114601_1_2_2"/>
<dbReference type="SUPFAM" id="SSF54285">
    <property type="entry name" value="MoaD/ThiS"/>
    <property type="match status" value="1"/>
</dbReference>
<dbReference type="Gene3D" id="3.10.20.30">
    <property type="match status" value="1"/>
</dbReference>
<reference evidence="1 2" key="1">
    <citation type="journal article" date="2011" name="Stand. Genomic Sci.">
        <title>Complete genome sequence of the hyperthermophilic chemolithoautotroph Pyrolobus fumarii type strain (1A).</title>
        <authorList>
            <person name="Anderson I."/>
            <person name="Goker M."/>
            <person name="Nolan M."/>
            <person name="Lucas S."/>
            <person name="Hammon N."/>
            <person name="Deshpande S."/>
            <person name="Cheng J.F."/>
            <person name="Tapia R."/>
            <person name="Han C."/>
            <person name="Goodwin L."/>
            <person name="Pitluck S."/>
            <person name="Huntemann M."/>
            <person name="Liolios K."/>
            <person name="Ivanova N."/>
            <person name="Pagani I."/>
            <person name="Mavromatis K."/>
            <person name="Ovchinikova G."/>
            <person name="Pati A."/>
            <person name="Chen A."/>
            <person name="Palaniappan K."/>
            <person name="Land M."/>
            <person name="Hauser L."/>
            <person name="Brambilla E.M."/>
            <person name="Huber H."/>
            <person name="Yasawong M."/>
            <person name="Rohde M."/>
            <person name="Spring S."/>
            <person name="Abt B."/>
            <person name="Sikorski J."/>
            <person name="Wirth R."/>
            <person name="Detter J.C."/>
            <person name="Woyke T."/>
            <person name="Bristow J."/>
            <person name="Eisen J.A."/>
            <person name="Markowitz V."/>
            <person name="Hugenholtz P."/>
            <person name="Kyrpides N.C."/>
            <person name="Klenk H.P."/>
            <person name="Lapidus A."/>
        </authorList>
    </citation>
    <scope>NUCLEOTIDE SEQUENCE [LARGE SCALE GENOMIC DNA]</scope>
    <source>
        <strain evidence="2">DSM 11204 / 1A</strain>
    </source>
</reference>
<protein>
    <submittedName>
        <fullName evidence="1">ThiamineS protein</fullName>
    </submittedName>
</protein>
<proteinExistence type="predicted"/>
<dbReference type="Pfam" id="PF02597">
    <property type="entry name" value="ThiS"/>
    <property type="match status" value="1"/>
</dbReference>
<dbReference type="CDD" id="cd17040">
    <property type="entry name" value="Ubl_MoaD_like"/>
    <property type="match status" value="1"/>
</dbReference>
<dbReference type="InterPro" id="IPR012675">
    <property type="entry name" value="Beta-grasp_dom_sf"/>
</dbReference>
<dbReference type="InterPro" id="IPR003749">
    <property type="entry name" value="ThiS/MoaD-like"/>
</dbReference>
<name>G0EFF0_PYRF1</name>
<organism evidence="1 2">
    <name type="scientific">Pyrolobus fumarii (strain DSM 11204 / 1A)</name>
    <dbReference type="NCBI Taxonomy" id="694429"/>
    <lineage>
        <taxon>Archaea</taxon>
        <taxon>Thermoproteota</taxon>
        <taxon>Thermoprotei</taxon>
        <taxon>Desulfurococcales</taxon>
        <taxon>Pyrodictiaceae</taxon>
        <taxon>Pyrolobus</taxon>
    </lineage>
</organism>
<dbReference type="InterPro" id="IPR016155">
    <property type="entry name" value="Mopterin_synth/thiamin_S_b"/>
</dbReference>
<dbReference type="EMBL" id="CP002838">
    <property type="protein sequence ID" value="AEM38974.1"/>
    <property type="molecule type" value="Genomic_DNA"/>
</dbReference>
<evidence type="ECO:0000313" key="2">
    <source>
        <dbReference type="Proteomes" id="UP000001037"/>
    </source>
</evidence>
<dbReference type="Proteomes" id="UP000001037">
    <property type="component" value="Chromosome"/>
</dbReference>
<dbReference type="GeneID" id="11139585"/>
<accession>G0EFF0</accession>
<sequence length="86" mass="9371">MIRVRVRLLAGLAAALGHDKLVLELPEDAKVATLLEKLMRMSEKLRAMIEDDEMSVVVLVNGKPAHPDTRLRDNSEVVIAPGMVGG</sequence>
<dbReference type="InParanoid" id="G0EFF0"/>
<dbReference type="RefSeq" id="WP_014026651.1">
    <property type="nucleotide sequence ID" value="NC_015931.1"/>
</dbReference>
<gene>
    <name evidence="1" type="ordered locus">Pyrfu_1107</name>
</gene>
<dbReference type="KEGG" id="pfm:Pyrfu_1107"/>
<dbReference type="AlphaFoldDB" id="G0EFF0"/>
<keyword evidence="2" id="KW-1185">Reference proteome</keyword>
<dbReference type="STRING" id="694429.Pyrfu_1107"/>
<dbReference type="eggNOG" id="arCOG00536">
    <property type="taxonomic scope" value="Archaea"/>
</dbReference>